<dbReference type="OrthoDB" id="5599874at2759"/>
<dbReference type="InterPro" id="IPR041260">
    <property type="entry name" value="Sld7_C"/>
</dbReference>
<name>A0A9W8AV47_9FUNG</name>
<organism evidence="3 4">
    <name type="scientific">Dispira parvispora</name>
    <dbReference type="NCBI Taxonomy" id="1520584"/>
    <lineage>
        <taxon>Eukaryota</taxon>
        <taxon>Fungi</taxon>
        <taxon>Fungi incertae sedis</taxon>
        <taxon>Zoopagomycota</taxon>
        <taxon>Kickxellomycotina</taxon>
        <taxon>Dimargaritomycetes</taxon>
        <taxon>Dimargaritales</taxon>
        <taxon>Dimargaritaceae</taxon>
        <taxon>Dispira</taxon>
    </lineage>
</organism>
<evidence type="ECO:0000256" key="1">
    <source>
        <dbReference type="SAM" id="MobiDB-lite"/>
    </source>
</evidence>
<feature type="domain" description="Sld7 C-terminal" evidence="2">
    <location>
        <begin position="432"/>
        <end position="499"/>
    </location>
</feature>
<dbReference type="Proteomes" id="UP001150925">
    <property type="component" value="Unassembled WGS sequence"/>
</dbReference>
<feature type="region of interest" description="Disordered" evidence="1">
    <location>
        <begin position="390"/>
        <end position="431"/>
    </location>
</feature>
<feature type="compositionally biased region" description="Polar residues" evidence="1">
    <location>
        <begin position="390"/>
        <end position="401"/>
    </location>
</feature>
<proteinExistence type="predicted"/>
<dbReference type="EMBL" id="JANBPY010000220">
    <property type="protein sequence ID" value="KAJ1968181.1"/>
    <property type="molecule type" value="Genomic_DNA"/>
</dbReference>
<feature type="region of interest" description="Disordered" evidence="1">
    <location>
        <begin position="249"/>
        <end position="366"/>
    </location>
</feature>
<evidence type="ECO:0000313" key="3">
    <source>
        <dbReference type="EMBL" id="KAJ1968181.1"/>
    </source>
</evidence>
<dbReference type="AlphaFoldDB" id="A0A9W8AV47"/>
<reference evidence="3" key="1">
    <citation type="submission" date="2022-07" db="EMBL/GenBank/DDBJ databases">
        <title>Phylogenomic reconstructions and comparative analyses of Kickxellomycotina fungi.</title>
        <authorList>
            <person name="Reynolds N.K."/>
            <person name="Stajich J.E."/>
            <person name="Barry K."/>
            <person name="Grigoriev I.V."/>
            <person name="Crous P."/>
            <person name="Smith M.E."/>
        </authorList>
    </citation>
    <scope>NUCLEOTIDE SEQUENCE</scope>
    <source>
        <strain evidence="3">RSA 1196</strain>
    </source>
</reference>
<dbReference type="Pfam" id="PF18596">
    <property type="entry name" value="Sld7_C"/>
    <property type="match status" value="1"/>
</dbReference>
<evidence type="ECO:0000313" key="4">
    <source>
        <dbReference type="Proteomes" id="UP001150925"/>
    </source>
</evidence>
<sequence>MEKWNSAAIYHCHYQPSTSTQTLDIQDTSLYLIPTALAINQALPQTNTSTGAPTDNPFADLHLYQASLQLLHPIAFATVPYEAYEGSSFRVRWASQGHTSHELGSRDSTSTHIIQFLISYFTQTSSLAQGIHQTAVLGHLSSTSSEVRAVDNVPNSDLPRQYFILTAHRQHSVSRPALATGELSKALELVVYPLVSAPVAAQLTWQLAQCGLELPHSPLSSESTATETLDAVYHEFINYLTKYDRHTTQSSCTAPKGRGMSPQPSPLDVNERLSSSSTLVVKGDRNYETLTNRQPHDHLHRSHSLKDLLTHRRRSRVTRQSTTDLRKLSLAVASGQSTPKSRPTSTRASPQTTARVLNASSPSILPCTTSPMSVKLDAVVAGDGHTGQTGYSLSAASQTPRAPSKASHPSAVSPPTRLDNGSPHNSINDLEARNKVTLKKVIFKGLARMGITRQHPDFKDYWNQVYKSCQFSLRKELPASVLSPLEVLAVVEKHLELYTV</sequence>
<accession>A0A9W8AV47</accession>
<protein>
    <recommendedName>
        <fullName evidence="2">Sld7 C-terminal domain-containing protein</fullName>
    </recommendedName>
</protein>
<evidence type="ECO:0000259" key="2">
    <source>
        <dbReference type="Pfam" id="PF18596"/>
    </source>
</evidence>
<keyword evidence="4" id="KW-1185">Reference proteome</keyword>
<comment type="caution">
    <text evidence="3">The sequence shown here is derived from an EMBL/GenBank/DDBJ whole genome shotgun (WGS) entry which is preliminary data.</text>
</comment>
<gene>
    <name evidence="3" type="ORF">IWQ62_001400</name>
</gene>
<feature type="compositionally biased region" description="Polar residues" evidence="1">
    <location>
        <begin position="334"/>
        <end position="366"/>
    </location>
</feature>